<dbReference type="InterPro" id="IPR050078">
    <property type="entry name" value="Ribosomal_L11_MeTrfase_PrmA"/>
</dbReference>
<dbReference type="HAMAP" id="MF_00735">
    <property type="entry name" value="Methyltr_PrmA"/>
    <property type="match status" value="1"/>
</dbReference>
<accession>A0A380TD71</accession>
<sequence>MASAVWRVAVTVPQAAAPAFEAAMQSLAASVVSLDAGGGCWCVQGLSSRPPERAALALALNLAAVASGLPAPEATIEPVAEEDWLARGLRDLPPLRIGPFFVHGAHVHEPPPLGSIALQVEAGMAFGSGHHASTAGCLEALAGLRHHTVRRVLDVGCGSGILGIAAAKLWRCPVLAVDIDPDAVAETKANARINGVAPCVRALRVDGVHHPLARSAAPFDLVVANILARPLKRLAPSLRQIVGAGGWIILGGFIAADARQVAAPYRAIGLALRSIHRAQGWATVVLERRGP</sequence>
<evidence type="ECO:0000256" key="1">
    <source>
        <dbReference type="ARBA" id="ARBA00009741"/>
    </source>
</evidence>
<name>A0A380TD71_9ZZZZ</name>
<gene>
    <name evidence="6" type="primary">prmA</name>
    <name evidence="6" type="ORF">DF3PB_2800005</name>
</gene>
<reference evidence="6" key="1">
    <citation type="submission" date="2018-07" db="EMBL/GenBank/DDBJ databases">
        <authorList>
            <person name="Quirk P.G."/>
            <person name="Krulwich T.A."/>
        </authorList>
    </citation>
    <scope>NUCLEOTIDE SEQUENCE</scope>
</reference>
<evidence type="ECO:0000256" key="2">
    <source>
        <dbReference type="ARBA" id="ARBA00022490"/>
    </source>
</evidence>
<keyword evidence="6" id="KW-0687">Ribonucleoprotein</keyword>
<evidence type="ECO:0000256" key="4">
    <source>
        <dbReference type="ARBA" id="ARBA00022679"/>
    </source>
</evidence>
<dbReference type="Pfam" id="PF06325">
    <property type="entry name" value="PrmA"/>
    <property type="match status" value="1"/>
</dbReference>
<keyword evidence="2" id="KW-0963">Cytoplasm</keyword>
<dbReference type="EMBL" id="UIDG01000202">
    <property type="protein sequence ID" value="SUS06432.1"/>
    <property type="molecule type" value="Genomic_DNA"/>
</dbReference>
<dbReference type="GO" id="GO:0032259">
    <property type="term" value="P:methylation"/>
    <property type="evidence" value="ECO:0007669"/>
    <property type="project" value="UniProtKB-KW"/>
</dbReference>
<evidence type="ECO:0000313" key="6">
    <source>
        <dbReference type="EMBL" id="SUS06432.1"/>
    </source>
</evidence>
<keyword evidence="6" id="KW-0689">Ribosomal protein</keyword>
<dbReference type="CDD" id="cd02440">
    <property type="entry name" value="AdoMet_MTases"/>
    <property type="match status" value="1"/>
</dbReference>
<dbReference type="AlphaFoldDB" id="A0A380TD71"/>
<dbReference type="SUPFAM" id="SSF53335">
    <property type="entry name" value="S-adenosyl-L-methionine-dependent methyltransferases"/>
    <property type="match status" value="1"/>
</dbReference>
<evidence type="ECO:0000256" key="5">
    <source>
        <dbReference type="ARBA" id="ARBA00022691"/>
    </source>
</evidence>
<keyword evidence="4 6" id="KW-0808">Transferase</keyword>
<keyword evidence="3 6" id="KW-0489">Methyltransferase</keyword>
<dbReference type="PIRSF" id="PIRSF000401">
    <property type="entry name" value="RPL11_MTase"/>
    <property type="match status" value="1"/>
</dbReference>
<evidence type="ECO:0000256" key="3">
    <source>
        <dbReference type="ARBA" id="ARBA00022603"/>
    </source>
</evidence>
<organism evidence="6">
    <name type="scientific">metagenome</name>
    <dbReference type="NCBI Taxonomy" id="256318"/>
    <lineage>
        <taxon>unclassified sequences</taxon>
        <taxon>metagenomes</taxon>
    </lineage>
</organism>
<protein>
    <submittedName>
        <fullName evidence="6">Ribosomal protein L11 methyltransferase</fullName>
        <ecNumber evidence="6">2.1.1.-</ecNumber>
    </submittedName>
</protein>
<dbReference type="Gene3D" id="3.40.50.150">
    <property type="entry name" value="Vaccinia Virus protein VP39"/>
    <property type="match status" value="1"/>
</dbReference>
<dbReference type="EC" id="2.1.1.-" evidence="6"/>
<dbReference type="GO" id="GO:0005840">
    <property type="term" value="C:ribosome"/>
    <property type="evidence" value="ECO:0007669"/>
    <property type="project" value="UniProtKB-KW"/>
</dbReference>
<dbReference type="InterPro" id="IPR004498">
    <property type="entry name" value="Ribosomal_PrmA_MeTrfase"/>
</dbReference>
<dbReference type="PANTHER" id="PTHR43648:SF1">
    <property type="entry name" value="ELECTRON TRANSFER FLAVOPROTEIN BETA SUBUNIT LYSINE METHYLTRANSFERASE"/>
    <property type="match status" value="1"/>
</dbReference>
<dbReference type="InterPro" id="IPR029063">
    <property type="entry name" value="SAM-dependent_MTases_sf"/>
</dbReference>
<comment type="similarity">
    <text evidence="1">Belongs to the methyltransferase superfamily. PrmA family.</text>
</comment>
<keyword evidence="5" id="KW-0949">S-adenosyl-L-methionine</keyword>
<dbReference type="GO" id="GO:0008276">
    <property type="term" value="F:protein methyltransferase activity"/>
    <property type="evidence" value="ECO:0007669"/>
    <property type="project" value="InterPro"/>
</dbReference>
<proteinExistence type="inferred from homology"/>
<dbReference type="PANTHER" id="PTHR43648">
    <property type="entry name" value="ELECTRON TRANSFER FLAVOPROTEIN BETA SUBUNIT LYSINE METHYLTRANSFERASE"/>
    <property type="match status" value="1"/>
</dbReference>